<keyword evidence="2" id="KW-1185">Reference proteome</keyword>
<dbReference type="AlphaFoldDB" id="A0A4Q1KFT3"/>
<comment type="caution">
    <text evidence="1">The sequence shown here is derived from an EMBL/GenBank/DDBJ whole genome shotgun (WGS) entry which is preliminary data.</text>
</comment>
<organism evidence="1 2">
    <name type="scientific">Flavobacterium stagni</name>
    <dbReference type="NCBI Taxonomy" id="2506421"/>
    <lineage>
        <taxon>Bacteria</taxon>
        <taxon>Pseudomonadati</taxon>
        <taxon>Bacteroidota</taxon>
        <taxon>Flavobacteriia</taxon>
        <taxon>Flavobacteriales</taxon>
        <taxon>Flavobacteriaceae</taxon>
        <taxon>Flavobacterium</taxon>
    </lineage>
</organism>
<gene>
    <name evidence="1" type="ORF">EQG61_04160</name>
</gene>
<proteinExistence type="predicted"/>
<dbReference type="Proteomes" id="UP000289857">
    <property type="component" value="Unassembled WGS sequence"/>
</dbReference>
<evidence type="ECO:0008006" key="3">
    <source>
        <dbReference type="Google" id="ProtNLM"/>
    </source>
</evidence>
<evidence type="ECO:0000313" key="2">
    <source>
        <dbReference type="Proteomes" id="UP000289857"/>
    </source>
</evidence>
<name>A0A4Q1KFT3_9FLAO</name>
<dbReference type="EMBL" id="SBKN01000001">
    <property type="protein sequence ID" value="RXR24648.1"/>
    <property type="molecule type" value="Genomic_DNA"/>
</dbReference>
<dbReference type="Pfam" id="PF19765">
    <property type="entry name" value="DUF6252"/>
    <property type="match status" value="2"/>
</dbReference>
<dbReference type="RefSeq" id="WP_129460626.1">
    <property type="nucleotide sequence ID" value="NZ_SBKN01000001.1"/>
</dbReference>
<evidence type="ECO:0000313" key="1">
    <source>
        <dbReference type="EMBL" id="RXR24648.1"/>
    </source>
</evidence>
<dbReference type="OrthoDB" id="1448607at2"/>
<dbReference type="PROSITE" id="PS51257">
    <property type="entry name" value="PROKAR_LIPOPROTEIN"/>
    <property type="match status" value="1"/>
</dbReference>
<accession>A0A4Q1KFT3</accession>
<protein>
    <recommendedName>
        <fullName evidence="3">Lipoprotein</fullName>
    </recommendedName>
</protein>
<sequence length="249" mass="25867">MKKYIALFLAVASFVSCSEEVKFNDPGLQGYRDGILFRGIDVKAYKSSNGAISLVGLAQDEDLTMDVSSGNVGTYYFGTTNTATKATYTSSFNDIVVDYETKIINGPVAGIAKNFPSAGSGYTPNCTTLNGVLTCSGSYPTTGGNGSGLTLSIATNAAGGVTSVKVASPGNNYKAGDLITIVGGNNNAKVRVLNVEGSNGELVITENTGSTISGTFKFNAVQTSNNPSYGELVNFQYGTFYKVPILPAP</sequence>
<reference evidence="2" key="1">
    <citation type="submission" date="2019-01" db="EMBL/GenBank/DDBJ databases">
        <title>Cytophagaceae bacterium strain CAR-16.</title>
        <authorList>
            <person name="Chen W.-M."/>
        </authorList>
    </citation>
    <scope>NUCLEOTIDE SEQUENCE [LARGE SCALE GENOMIC DNA]</scope>
    <source>
        <strain evidence="2">WWJ-16</strain>
    </source>
</reference>
<dbReference type="InterPro" id="IPR046219">
    <property type="entry name" value="DUF6252"/>
</dbReference>